<dbReference type="CDD" id="cd09274">
    <property type="entry name" value="RNase_HI_RT_Ty3"/>
    <property type="match status" value="1"/>
</dbReference>
<dbReference type="PROSITE" id="PS50158">
    <property type="entry name" value="ZF_CCHC"/>
    <property type="match status" value="2"/>
</dbReference>
<gene>
    <name evidence="11" type="ORF">Tco_1044591</name>
</gene>
<evidence type="ECO:0000256" key="7">
    <source>
        <dbReference type="ARBA" id="ARBA00022918"/>
    </source>
</evidence>
<name>A0ABQ5GQC0_9ASTR</name>
<dbReference type="InterPro" id="IPR036875">
    <property type="entry name" value="Znf_CCHC_sf"/>
</dbReference>
<dbReference type="Gene3D" id="3.30.70.270">
    <property type="match status" value="1"/>
</dbReference>
<dbReference type="PANTHER" id="PTHR24559">
    <property type="entry name" value="TRANSPOSON TY3-I GAG-POL POLYPROTEIN"/>
    <property type="match status" value="1"/>
</dbReference>
<keyword evidence="2" id="KW-0808">Transferase</keyword>
<dbReference type="Pfam" id="PF08284">
    <property type="entry name" value="RVP_2"/>
    <property type="match status" value="1"/>
</dbReference>
<feature type="domain" description="CCHC-type" evidence="10">
    <location>
        <begin position="280"/>
        <end position="295"/>
    </location>
</feature>
<dbReference type="SUPFAM" id="SSF57756">
    <property type="entry name" value="Retrovirus zinc finger-like domains"/>
    <property type="match status" value="1"/>
</dbReference>
<sequence>MVNARHKEVLKASTSKGVELSASDAEHDNNDNGSSSSSEDLNFREFTDEERKVLSSMIRKQVGKTIKNVITRWLVAFEGAFRTSHCKEKNKVNFTSNFLRDSAKTCWEGKACEKGEEWIGACTWKEFKELFNTEFSPAEEIDRIREEFQTLTQTSETVNKIWKKFNDLICYFPEYHGNERLKVERFQRMLRDDIREVISPFKCTALDDLPSRARARELDWLRKRNKEAKEIKIKLKFIDQDAKKPKQDHNRRSGGTQIKKPCKKCHKTHIEVCRANLSSCYNCGALNHMSKDCKKPMILCYNCNQLGHKSNECPNPKEIEAKPLKLIKEEKVEKAEVSNPKARVYAMNAEEYKVVHDVVTSTILVNSILARVLYDSGASVSFVSHEFSKNLSTPPNKLPFPLEVQMPDNKVVVVSDVYREVEIEIDDSTFRIDLIPIMLGVFDIVIGMDCLDKYNANILYTSVKDILVVNKFLNVFPEDLSGIPPERQVEFRIDLILGATPIAKTFSPWGAPILFVKKKDGSMWMCIDYHELNKVTMKNVHPLPRIDDLFDQIQGARWFSKIDLRLGYHQLKVREEDIPKKAFRTRYGHFEFVVMPFGLTNAPAIFMDLMNRVCRPMLDKFVIVFIDDILFYSKSKEEHEVHLRLKVDPAKVEAVMNWQALKNVIAYASRQLKKHEENYPTHDLEFAVVVFALKIWRHYLYGVKFIIYTDHRSLRFFLKKKDPNMRQHRWLDLLKDDDCEIRHNPGKANVVADALSQKEREKITRIHSLRMIVTSDLFGRIKAAQVEALKEEN</sequence>
<keyword evidence="8" id="KW-0863">Zinc-finger</keyword>
<dbReference type="Gene3D" id="2.40.70.10">
    <property type="entry name" value="Acid Proteases"/>
    <property type="match status" value="1"/>
</dbReference>
<dbReference type="InterPro" id="IPR053134">
    <property type="entry name" value="RNA-dir_DNA_polymerase"/>
</dbReference>
<evidence type="ECO:0000256" key="3">
    <source>
        <dbReference type="ARBA" id="ARBA00022695"/>
    </source>
</evidence>
<evidence type="ECO:0000313" key="12">
    <source>
        <dbReference type="Proteomes" id="UP001151760"/>
    </source>
</evidence>
<dbReference type="Pfam" id="PF03732">
    <property type="entry name" value="Retrotrans_gag"/>
    <property type="match status" value="1"/>
</dbReference>
<dbReference type="Gene3D" id="3.10.10.10">
    <property type="entry name" value="HIV Type 1 Reverse Transcriptase, subunit A, domain 1"/>
    <property type="match status" value="1"/>
</dbReference>
<protein>
    <recommendedName>
        <fullName evidence="1">RNA-directed DNA polymerase</fullName>
        <ecNumber evidence="1">2.7.7.49</ecNumber>
    </recommendedName>
</protein>
<comment type="caution">
    <text evidence="11">The sequence shown here is derived from an EMBL/GenBank/DDBJ whole genome shotgun (WGS) entry which is preliminary data.</text>
</comment>
<dbReference type="PANTHER" id="PTHR24559:SF444">
    <property type="entry name" value="REVERSE TRANSCRIPTASE DOMAIN-CONTAINING PROTEIN"/>
    <property type="match status" value="1"/>
</dbReference>
<keyword evidence="3" id="KW-0548">Nucleotidyltransferase</keyword>
<accession>A0ABQ5GQC0</accession>
<dbReference type="Pfam" id="PF00098">
    <property type="entry name" value="zf-CCHC"/>
    <property type="match status" value="2"/>
</dbReference>
<evidence type="ECO:0000256" key="1">
    <source>
        <dbReference type="ARBA" id="ARBA00012493"/>
    </source>
</evidence>
<dbReference type="InterPro" id="IPR043128">
    <property type="entry name" value="Rev_trsase/Diguanyl_cyclase"/>
</dbReference>
<keyword evidence="4" id="KW-0540">Nuclease</keyword>
<dbReference type="GO" id="GO:0003964">
    <property type="term" value="F:RNA-directed DNA polymerase activity"/>
    <property type="evidence" value="ECO:0007669"/>
    <property type="project" value="UniProtKB-KW"/>
</dbReference>
<dbReference type="Gene3D" id="4.10.60.10">
    <property type="entry name" value="Zinc finger, CCHC-type"/>
    <property type="match status" value="1"/>
</dbReference>
<feature type="compositionally biased region" description="Basic and acidic residues" evidence="9">
    <location>
        <begin position="1"/>
        <end position="10"/>
    </location>
</feature>
<evidence type="ECO:0000256" key="2">
    <source>
        <dbReference type="ARBA" id="ARBA00022679"/>
    </source>
</evidence>
<dbReference type="InterPro" id="IPR043502">
    <property type="entry name" value="DNA/RNA_pol_sf"/>
</dbReference>
<dbReference type="SUPFAM" id="SSF50630">
    <property type="entry name" value="Acid proteases"/>
    <property type="match status" value="1"/>
</dbReference>
<keyword evidence="8" id="KW-0862">Zinc</keyword>
<dbReference type="SMART" id="SM00343">
    <property type="entry name" value="ZnF_C2HC"/>
    <property type="match status" value="2"/>
</dbReference>
<evidence type="ECO:0000256" key="8">
    <source>
        <dbReference type="PROSITE-ProRule" id="PRU00047"/>
    </source>
</evidence>
<proteinExistence type="predicted"/>
<evidence type="ECO:0000256" key="9">
    <source>
        <dbReference type="SAM" id="MobiDB-lite"/>
    </source>
</evidence>
<dbReference type="InterPro" id="IPR005162">
    <property type="entry name" value="Retrotrans_gag_dom"/>
</dbReference>
<feature type="domain" description="CCHC-type" evidence="10">
    <location>
        <begin position="300"/>
        <end position="315"/>
    </location>
</feature>
<dbReference type="Pfam" id="PF00078">
    <property type="entry name" value="RVT_1"/>
    <property type="match status" value="1"/>
</dbReference>
<reference evidence="11" key="1">
    <citation type="journal article" date="2022" name="Int. J. Mol. Sci.">
        <title>Draft Genome of Tanacetum Coccineum: Genomic Comparison of Closely Related Tanacetum-Family Plants.</title>
        <authorList>
            <person name="Yamashiro T."/>
            <person name="Shiraishi A."/>
            <person name="Nakayama K."/>
            <person name="Satake H."/>
        </authorList>
    </citation>
    <scope>NUCLEOTIDE SEQUENCE</scope>
</reference>
<keyword evidence="12" id="KW-1185">Reference proteome</keyword>
<dbReference type="CDD" id="cd01647">
    <property type="entry name" value="RT_LTR"/>
    <property type="match status" value="1"/>
</dbReference>
<keyword evidence="7 11" id="KW-0695">RNA-directed DNA polymerase</keyword>
<dbReference type="InterPro" id="IPR001878">
    <property type="entry name" value="Znf_CCHC"/>
</dbReference>
<evidence type="ECO:0000256" key="6">
    <source>
        <dbReference type="ARBA" id="ARBA00022801"/>
    </source>
</evidence>
<dbReference type="CDD" id="cd00303">
    <property type="entry name" value="retropepsin_like"/>
    <property type="match status" value="1"/>
</dbReference>
<dbReference type="SUPFAM" id="SSF56672">
    <property type="entry name" value="DNA/RNA polymerases"/>
    <property type="match status" value="1"/>
</dbReference>
<organism evidence="11 12">
    <name type="scientific">Tanacetum coccineum</name>
    <dbReference type="NCBI Taxonomy" id="301880"/>
    <lineage>
        <taxon>Eukaryota</taxon>
        <taxon>Viridiplantae</taxon>
        <taxon>Streptophyta</taxon>
        <taxon>Embryophyta</taxon>
        <taxon>Tracheophyta</taxon>
        <taxon>Spermatophyta</taxon>
        <taxon>Magnoliopsida</taxon>
        <taxon>eudicotyledons</taxon>
        <taxon>Gunneridae</taxon>
        <taxon>Pentapetalae</taxon>
        <taxon>asterids</taxon>
        <taxon>campanulids</taxon>
        <taxon>Asterales</taxon>
        <taxon>Asteraceae</taxon>
        <taxon>Asteroideae</taxon>
        <taxon>Anthemideae</taxon>
        <taxon>Anthemidinae</taxon>
        <taxon>Tanacetum</taxon>
    </lineage>
</organism>
<keyword evidence="8" id="KW-0479">Metal-binding</keyword>
<dbReference type="Pfam" id="PF17917">
    <property type="entry name" value="RT_RNaseH"/>
    <property type="match status" value="1"/>
</dbReference>
<dbReference type="InterPro" id="IPR000477">
    <property type="entry name" value="RT_dom"/>
</dbReference>
<feature type="region of interest" description="Disordered" evidence="9">
    <location>
        <begin position="1"/>
        <end position="41"/>
    </location>
</feature>
<dbReference type="EMBL" id="BQNB010018751">
    <property type="protein sequence ID" value="GJT77866.1"/>
    <property type="molecule type" value="Genomic_DNA"/>
</dbReference>
<reference evidence="11" key="2">
    <citation type="submission" date="2022-01" db="EMBL/GenBank/DDBJ databases">
        <authorList>
            <person name="Yamashiro T."/>
            <person name="Shiraishi A."/>
            <person name="Satake H."/>
            <person name="Nakayama K."/>
        </authorList>
    </citation>
    <scope>NUCLEOTIDE SEQUENCE</scope>
</reference>
<evidence type="ECO:0000313" key="11">
    <source>
        <dbReference type="EMBL" id="GJT77866.1"/>
    </source>
</evidence>
<dbReference type="Proteomes" id="UP001151760">
    <property type="component" value="Unassembled WGS sequence"/>
</dbReference>
<keyword evidence="6" id="KW-0378">Hydrolase</keyword>
<evidence type="ECO:0000259" key="10">
    <source>
        <dbReference type="PROSITE" id="PS50158"/>
    </source>
</evidence>
<dbReference type="EC" id="2.7.7.49" evidence="1"/>
<keyword evidence="5" id="KW-0255">Endonuclease</keyword>
<dbReference type="InterPro" id="IPR021109">
    <property type="entry name" value="Peptidase_aspartic_dom_sf"/>
</dbReference>
<evidence type="ECO:0000256" key="5">
    <source>
        <dbReference type="ARBA" id="ARBA00022759"/>
    </source>
</evidence>
<evidence type="ECO:0000256" key="4">
    <source>
        <dbReference type="ARBA" id="ARBA00022722"/>
    </source>
</evidence>
<dbReference type="InterPro" id="IPR041373">
    <property type="entry name" value="RT_RNaseH"/>
</dbReference>